<dbReference type="InterPro" id="IPR037126">
    <property type="entry name" value="PdaC/RsiV-like_sf"/>
</dbReference>
<accession>A0A1I0QTA9</accession>
<evidence type="ECO:0000313" key="3">
    <source>
        <dbReference type="Proteomes" id="UP000199469"/>
    </source>
</evidence>
<dbReference type="OrthoDB" id="1236172at2"/>
<dbReference type="AlphaFoldDB" id="A0A1I0QTA9"/>
<name>A0A1I0QTA9_9FLAO</name>
<dbReference type="Pfam" id="PF11738">
    <property type="entry name" value="DUF3298"/>
    <property type="match status" value="1"/>
</dbReference>
<keyword evidence="3" id="KW-1185">Reference proteome</keyword>
<dbReference type="RefSeq" id="WP_089792267.1">
    <property type="nucleotide sequence ID" value="NZ_FOIU01000001.1"/>
</dbReference>
<dbReference type="InterPro" id="IPR021729">
    <property type="entry name" value="DUF3298"/>
</dbReference>
<dbReference type="EMBL" id="FOIU01000001">
    <property type="protein sequence ID" value="SEW30659.1"/>
    <property type="molecule type" value="Genomic_DNA"/>
</dbReference>
<protein>
    <recommendedName>
        <fullName evidence="1">DUF3298 domain-containing protein</fullName>
    </recommendedName>
</protein>
<sequence>MKKRGFIWMFAIVFISFGCKETGFENKDSSADISSKFLIDYVIEEDSAKIFDSVMMKYSSKLLMFPNLKDERLRDSIYSGKKITDYSKNGLKKYLENKKYSFYNNLKCDKKYSNLISRQEWENISQMNLRMNKNDYLYIQYYESTFLGKRDNYHYNEKVFDLRNNKKMQLSDITSIPRDKLLQYLKTNLEKTTMMQQMKKYDQEGYRLLANASIPFTHNFYFDDNNLYFHYNMNEITRNYDIGDLIILIPFEDLKGTLQPEFIERMKIK</sequence>
<dbReference type="Gene3D" id="3.90.640.20">
    <property type="entry name" value="Heat-shock cognate protein, ATPase"/>
    <property type="match status" value="1"/>
</dbReference>
<evidence type="ECO:0000259" key="1">
    <source>
        <dbReference type="Pfam" id="PF11738"/>
    </source>
</evidence>
<proteinExistence type="predicted"/>
<feature type="domain" description="DUF3298" evidence="1">
    <location>
        <begin position="179"/>
        <end position="252"/>
    </location>
</feature>
<evidence type="ECO:0000313" key="2">
    <source>
        <dbReference type="EMBL" id="SEW30659.1"/>
    </source>
</evidence>
<reference evidence="3" key="1">
    <citation type="submission" date="2016-10" db="EMBL/GenBank/DDBJ databases">
        <authorList>
            <person name="Varghese N."/>
            <person name="Submissions S."/>
        </authorList>
    </citation>
    <scope>NUCLEOTIDE SEQUENCE [LARGE SCALE GENOMIC DNA]</scope>
    <source>
        <strain evidence="3">DSM 17724</strain>
    </source>
</reference>
<dbReference type="STRING" id="356305.SAMN05421841_2157"/>
<gene>
    <name evidence="2" type="ORF">SAMN05421841_2157</name>
</gene>
<dbReference type="PROSITE" id="PS51257">
    <property type="entry name" value="PROKAR_LIPOPROTEIN"/>
    <property type="match status" value="1"/>
</dbReference>
<organism evidence="2 3">
    <name type="scientific">Chryseobacterium wanjuense</name>
    <dbReference type="NCBI Taxonomy" id="356305"/>
    <lineage>
        <taxon>Bacteria</taxon>
        <taxon>Pseudomonadati</taxon>
        <taxon>Bacteroidota</taxon>
        <taxon>Flavobacteriia</taxon>
        <taxon>Flavobacteriales</taxon>
        <taxon>Weeksellaceae</taxon>
        <taxon>Chryseobacterium group</taxon>
        <taxon>Chryseobacterium</taxon>
    </lineage>
</organism>
<dbReference type="Proteomes" id="UP000199469">
    <property type="component" value="Unassembled WGS sequence"/>
</dbReference>